<dbReference type="GO" id="GO:0008195">
    <property type="term" value="F:phosphatidate phosphatase activity"/>
    <property type="evidence" value="ECO:0007669"/>
    <property type="project" value="TreeGrafter"/>
</dbReference>
<reference evidence="9 10" key="1">
    <citation type="submission" date="2021-11" db="EMBL/GenBank/DDBJ databases">
        <title>Black yeast isolated from Biological Soil Crust.</title>
        <authorList>
            <person name="Kurbessoian T."/>
        </authorList>
    </citation>
    <scope>NUCLEOTIDE SEQUENCE [LARGE SCALE GENOMIC DNA]</scope>
    <source>
        <strain evidence="9 10">CCFEE 5522</strain>
    </source>
</reference>
<dbReference type="SMART" id="SM00014">
    <property type="entry name" value="acidPPc"/>
    <property type="match status" value="1"/>
</dbReference>
<evidence type="ECO:0000256" key="7">
    <source>
        <dbReference type="SAM" id="Phobius"/>
    </source>
</evidence>
<evidence type="ECO:0000256" key="3">
    <source>
        <dbReference type="ARBA" id="ARBA00022692"/>
    </source>
</evidence>
<comment type="similarity">
    <text evidence="2">Belongs to the PA-phosphatase related phosphoesterase family.</text>
</comment>
<evidence type="ECO:0000256" key="2">
    <source>
        <dbReference type="ARBA" id="ARBA00008816"/>
    </source>
</evidence>
<feature type="transmembrane region" description="Helical" evidence="7">
    <location>
        <begin position="284"/>
        <end position="302"/>
    </location>
</feature>
<sequence>MAPKSSRPSVRLILSYVLDWIIIIAVAAAGGGLNSVTPNHRPFSLLDLDISFPLVTESISTITLVIVSLVAPAVIIFLVVAILVPGRNVTRNMNRSQVLRMKLWEFEKGWAGLALAVATAFFITQGAKNLFGKPRPDLLARCQPDLANIAAHVVGGYGQDISPRWVLVRSSICKNTDTSVVNDGFRSYPSGHSSFSWSGLLYLTLFLCSKFSIGIPYLPREPTASDSKSAPSQARAVLPLHVRDSGEETAKDDNDDGANILEGTSPSASSQPISIRTLAASPPVYLIVPAFLPIAVAVYISSTRYAQFYHHGFDILSGSLIGILTAWFAFRWYHLPLSRGQGWAWGSRSQSRAFGIGVGTGGYKEERGWNERGTRMSDLGTNRSRV</sequence>
<gene>
    <name evidence="9" type="ORF">LTR36_001003</name>
</gene>
<protein>
    <recommendedName>
        <fullName evidence="8">Phosphatidic acid phosphatase type 2/haloperoxidase domain-containing protein</fullName>
    </recommendedName>
</protein>
<evidence type="ECO:0000256" key="5">
    <source>
        <dbReference type="ARBA" id="ARBA00023136"/>
    </source>
</evidence>
<evidence type="ECO:0000313" key="10">
    <source>
        <dbReference type="Proteomes" id="UP001324427"/>
    </source>
</evidence>
<proteinExistence type="inferred from homology"/>
<dbReference type="PANTHER" id="PTHR10165">
    <property type="entry name" value="LIPID PHOSPHATE PHOSPHATASE"/>
    <property type="match status" value="1"/>
</dbReference>
<dbReference type="GO" id="GO:0046839">
    <property type="term" value="P:phospholipid dephosphorylation"/>
    <property type="evidence" value="ECO:0007669"/>
    <property type="project" value="TreeGrafter"/>
</dbReference>
<accession>A0AAV9JP46</accession>
<dbReference type="AlphaFoldDB" id="A0AAV9JP46"/>
<dbReference type="InterPro" id="IPR036938">
    <property type="entry name" value="PAP2/HPO_sf"/>
</dbReference>
<dbReference type="PANTHER" id="PTHR10165:SF154">
    <property type="entry name" value="PAP2 DOMAIN PROTEIN (AFU_ORTHOLOGUE AFUA_1G09730)"/>
    <property type="match status" value="1"/>
</dbReference>
<keyword evidence="4 7" id="KW-1133">Transmembrane helix</keyword>
<dbReference type="GO" id="GO:0016020">
    <property type="term" value="C:membrane"/>
    <property type="evidence" value="ECO:0007669"/>
    <property type="project" value="UniProtKB-SubCell"/>
</dbReference>
<keyword evidence="3 7" id="KW-0812">Transmembrane</keyword>
<evidence type="ECO:0000313" key="9">
    <source>
        <dbReference type="EMBL" id="KAK4547347.1"/>
    </source>
</evidence>
<feature type="region of interest" description="Disordered" evidence="6">
    <location>
        <begin position="245"/>
        <end position="270"/>
    </location>
</feature>
<organism evidence="9 10">
    <name type="scientific">Oleoguttula mirabilis</name>
    <dbReference type="NCBI Taxonomy" id="1507867"/>
    <lineage>
        <taxon>Eukaryota</taxon>
        <taxon>Fungi</taxon>
        <taxon>Dikarya</taxon>
        <taxon>Ascomycota</taxon>
        <taxon>Pezizomycotina</taxon>
        <taxon>Dothideomycetes</taxon>
        <taxon>Dothideomycetidae</taxon>
        <taxon>Mycosphaerellales</taxon>
        <taxon>Teratosphaeriaceae</taxon>
        <taxon>Oleoguttula</taxon>
    </lineage>
</organism>
<dbReference type="EMBL" id="JAVFHQ010000011">
    <property type="protein sequence ID" value="KAK4547347.1"/>
    <property type="molecule type" value="Genomic_DNA"/>
</dbReference>
<comment type="caution">
    <text evidence="9">The sequence shown here is derived from an EMBL/GenBank/DDBJ whole genome shotgun (WGS) entry which is preliminary data.</text>
</comment>
<evidence type="ECO:0000256" key="4">
    <source>
        <dbReference type="ARBA" id="ARBA00022989"/>
    </source>
</evidence>
<dbReference type="Pfam" id="PF01569">
    <property type="entry name" value="PAP2"/>
    <property type="match status" value="1"/>
</dbReference>
<evidence type="ECO:0000256" key="6">
    <source>
        <dbReference type="SAM" id="MobiDB-lite"/>
    </source>
</evidence>
<name>A0AAV9JP46_9PEZI</name>
<dbReference type="GO" id="GO:0006644">
    <property type="term" value="P:phospholipid metabolic process"/>
    <property type="evidence" value="ECO:0007669"/>
    <property type="project" value="InterPro"/>
</dbReference>
<dbReference type="FunFam" id="1.20.144.10:FF:000042">
    <property type="entry name" value="PAP2 domain protein"/>
    <property type="match status" value="1"/>
</dbReference>
<evidence type="ECO:0000259" key="8">
    <source>
        <dbReference type="SMART" id="SM00014"/>
    </source>
</evidence>
<keyword evidence="10" id="KW-1185">Reference proteome</keyword>
<evidence type="ECO:0000256" key="1">
    <source>
        <dbReference type="ARBA" id="ARBA00004141"/>
    </source>
</evidence>
<feature type="transmembrane region" description="Helical" evidence="7">
    <location>
        <begin position="12"/>
        <end position="33"/>
    </location>
</feature>
<dbReference type="InterPro" id="IPR000326">
    <property type="entry name" value="PAP2/HPO"/>
</dbReference>
<feature type="domain" description="Phosphatidic acid phosphatase type 2/haloperoxidase" evidence="8">
    <location>
        <begin position="111"/>
        <end position="330"/>
    </location>
</feature>
<feature type="transmembrane region" description="Helical" evidence="7">
    <location>
        <begin position="308"/>
        <end position="330"/>
    </location>
</feature>
<dbReference type="CDD" id="cd03390">
    <property type="entry name" value="PAP2_containing_1_like"/>
    <property type="match status" value="1"/>
</dbReference>
<dbReference type="Gene3D" id="1.20.144.10">
    <property type="entry name" value="Phosphatidic acid phosphatase type 2/haloperoxidase"/>
    <property type="match status" value="1"/>
</dbReference>
<comment type="subcellular location">
    <subcellularLocation>
        <location evidence="1">Membrane</location>
        <topology evidence="1">Multi-pass membrane protein</topology>
    </subcellularLocation>
</comment>
<keyword evidence="5 7" id="KW-0472">Membrane</keyword>
<feature type="transmembrane region" description="Helical" evidence="7">
    <location>
        <begin position="106"/>
        <end position="127"/>
    </location>
</feature>
<feature type="transmembrane region" description="Helical" evidence="7">
    <location>
        <begin position="62"/>
        <end position="85"/>
    </location>
</feature>
<dbReference type="Proteomes" id="UP001324427">
    <property type="component" value="Unassembled WGS sequence"/>
</dbReference>
<dbReference type="InterPro" id="IPR043216">
    <property type="entry name" value="PAP-like"/>
</dbReference>
<dbReference type="SUPFAM" id="SSF48317">
    <property type="entry name" value="Acid phosphatase/Vanadium-dependent haloperoxidase"/>
    <property type="match status" value="1"/>
</dbReference>